<keyword evidence="10" id="KW-1185">Reference proteome</keyword>
<protein>
    <recommendedName>
        <fullName evidence="7 8">Glucose-methanol-choline oxidoreductase N-terminal domain-containing protein</fullName>
    </recommendedName>
</protein>
<accession>A0A494W744</accession>
<evidence type="ECO:0000259" key="7">
    <source>
        <dbReference type="PROSITE" id="PS00623"/>
    </source>
</evidence>
<dbReference type="SUPFAM" id="SSF51905">
    <property type="entry name" value="FAD/NAD(P)-binding domain"/>
    <property type="match status" value="1"/>
</dbReference>
<dbReference type="SUPFAM" id="SSF54373">
    <property type="entry name" value="FAD-linked reductases, C-terminal domain"/>
    <property type="match status" value="1"/>
</dbReference>
<dbReference type="PANTHER" id="PTHR11552">
    <property type="entry name" value="GLUCOSE-METHANOL-CHOLINE GMC OXIDOREDUCTASE"/>
    <property type="match status" value="1"/>
</dbReference>
<evidence type="ECO:0000259" key="8">
    <source>
        <dbReference type="PROSITE" id="PS00624"/>
    </source>
</evidence>
<feature type="domain" description="Glucose-methanol-choline oxidoreductase N-terminal" evidence="8">
    <location>
        <begin position="251"/>
        <end position="265"/>
    </location>
</feature>
<evidence type="ECO:0000256" key="4">
    <source>
        <dbReference type="ARBA" id="ARBA00022827"/>
    </source>
</evidence>
<organism evidence="9 10">
    <name type="scientific">Sphingobium amiense</name>
    <dbReference type="NCBI Taxonomy" id="135719"/>
    <lineage>
        <taxon>Bacteria</taxon>
        <taxon>Pseudomonadati</taxon>
        <taxon>Pseudomonadota</taxon>
        <taxon>Alphaproteobacteria</taxon>
        <taxon>Sphingomonadales</taxon>
        <taxon>Sphingomonadaceae</taxon>
        <taxon>Sphingobium</taxon>
    </lineage>
</organism>
<dbReference type="PANTHER" id="PTHR11552:SF147">
    <property type="entry name" value="CHOLINE DEHYDROGENASE, MITOCHONDRIAL"/>
    <property type="match status" value="1"/>
</dbReference>
<comment type="cofactor">
    <cofactor evidence="1 5">
        <name>FAD</name>
        <dbReference type="ChEBI" id="CHEBI:57692"/>
    </cofactor>
</comment>
<dbReference type="InterPro" id="IPR036188">
    <property type="entry name" value="FAD/NAD-bd_sf"/>
</dbReference>
<feature type="binding site" evidence="5">
    <location>
        <position position="217"/>
    </location>
    <ligand>
        <name>FAD</name>
        <dbReference type="ChEBI" id="CHEBI:57692"/>
    </ligand>
</feature>
<keyword evidence="4 5" id="KW-0274">FAD</keyword>
<dbReference type="Gene3D" id="3.50.50.60">
    <property type="entry name" value="FAD/NAD(P)-binding domain"/>
    <property type="match status" value="1"/>
</dbReference>
<keyword evidence="3 6" id="KW-0285">Flavoprotein</keyword>
<evidence type="ECO:0000256" key="6">
    <source>
        <dbReference type="RuleBase" id="RU003968"/>
    </source>
</evidence>
<dbReference type="EMBL" id="AP018664">
    <property type="protein sequence ID" value="BBD99136.1"/>
    <property type="molecule type" value="Genomic_DNA"/>
</dbReference>
<dbReference type="PROSITE" id="PS00624">
    <property type="entry name" value="GMC_OXRED_2"/>
    <property type="match status" value="1"/>
</dbReference>
<dbReference type="PROSITE" id="PS51257">
    <property type="entry name" value="PROKAR_LIPOPROTEIN"/>
    <property type="match status" value="1"/>
</dbReference>
<dbReference type="RefSeq" id="WP_066702332.1">
    <property type="nucleotide sequence ID" value="NZ_AP018664.1"/>
</dbReference>
<reference evidence="9 10" key="1">
    <citation type="submission" date="2018-05" db="EMBL/GenBank/DDBJ databases">
        <title>Complete Genome Sequence of the Nonylphenol-Degrading Bacterium Sphingobium amiense DSM 16289T.</title>
        <authorList>
            <person name="Ootsuka M."/>
            <person name="Nishizawa T."/>
            <person name="Ohta H."/>
        </authorList>
    </citation>
    <scope>NUCLEOTIDE SEQUENCE [LARGE SCALE GENOMIC DNA]</scope>
    <source>
        <strain evidence="9 10">DSM 16289</strain>
    </source>
</reference>
<dbReference type="Gene3D" id="3.30.560.10">
    <property type="entry name" value="Glucose Oxidase, domain 3"/>
    <property type="match status" value="1"/>
</dbReference>
<dbReference type="InterPro" id="IPR000172">
    <property type="entry name" value="GMC_OxRdtase_N"/>
</dbReference>
<proteinExistence type="inferred from homology"/>
<dbReference type="KEGG" id="sami:SAMIE_1026370"/>
<dbReference type="Pfam" id="PF00732">
    <property type="entry name" value="GMC_oxred_N"/>
    <property type="match status" value="1"/>
</dbReference>
<comment type="similarity">
    <text evidence="2 6">Belongs to the GMC oxidoreductase family.</text>
</comment>
<dbReference type="GO" id="GO:0050660">
    <property type="term" value="F:flavin adenine dinucleotide binding"/>
    <property type="evidence" value="ECO:0007669"/>
    <property type="project" value="InterPro"/>
</dbReference>
<name>A0A494W744_9SPHN</name>
<evidence type="ECO:0000256" key="1">
    <source>
        <dbReference type="ARBA" id="ARBA00001974"/>
    </source>
</evidence>
<dbReference type="AlphaFoldDB" id="A0A494W744"/>
<evidence type="ECO:0000313" key="10">
    <source>
        <dbReference type="Proteomes" id="UP000279959"/>
    </source>
</evidence>
<evidence type="ECO:0000256" key="5">
    <source>
        <dbReference type="PIRSR" id="PIRSR000137-2"/>
    </source>
</evidence>
<dbReference type="PIRSF" id="PIRSF000137">
    <property type="entry name" value="Alcohol_oxidase"/>
    <property type="match status" value="1"/>
</dbReference>
<evidence type="ECO:0000256" key="2">
    <source>
        <dbReference type="ARBA" id="ARBA00010790"/>
    </source>
</evidence>
<dbReference type="Proteomes" id="UP000279959">
    <property type="component" value="Chromosome"/>
</dbReference>
<gene>
    <name evidence="9" type="ORF">SAMIE_1026370</name>
</gene>
<dbReference type="InterPro" id="IPR007867">
    <property type="entry name" value="GMC_OxRtase_C"/>
</dbReference>
<dbReference type="PROSITE" id="PS00623">
    <property type="entry name" value="GMC_OXRED_1"/>
    <property type="match status" value="1"/>
</dbReference>
<dbReference type="GO" id="GO:0016614">
    <property type="term" value="F:oxidoreductase activity, acting on CH-OH group of donors"/>
    <property type="evidence" value="ECO:0007669"/>
    <property type="project" value="InterPro"/>
</dbReference>
<evidence type="ECO:0000313" key="9">
    <source>
        <dbReference type="EMBL" id="BBD99136.1"/>
    </source>
</evidence>
<dbReference type="Pfam" id="PF05199">
    <property type="entry name" value="GMC_oxred_C"/>
    <property type="match status" value="1"/>
</dbReference>
<feature type="domain" description="Glucose-methanol-choline oxidoreductase N-terminal" evidence="7">
    <location>
        <begin position="81"/>
        <end position="104"/>
    </location>
</feature>
<dbReference type="InterPro" id="IPR012132">
    <property type="entry name" value="GMC_OxRdtase"/>
</dbReference>
<sequence length="532" mass="56675">MSRQHFDYVIVGGGSAGCAAAARLIAQGAGTVLLIEAGKDVRTLETRIPGFVRQAIGKFDWGYVSEPDASRQGRSEGWARGRILGGSSAINGMMFVRGAPQDYDRWAAMQNPGWDWESVAPIFRDMETSDRPGPARGHSGPLNVRTVRRPHALTRAFLDAAANAGYPINDDYNAGDQSGFGLAQLSQRRGIRNSSADAFLSAVRDRDAFTLWDECDVQRILFSNGSATHLVCSRRGEEILVGADRIILSAGAAGTPKLLMQSGVGDPDELAAFGIFTAIASREVGRNMMEHPLVRMVYETSVPSRNMTGGIRQSIGELADFLLRGEGILAGAFEAAGFVKSDERLSAPDIQYHFLPLGILDPVTHADPLLKRPSLTIYANLSHPAGRGRITLASADPAAAPRIMPNLLGGGEQDVKALAAAIRIARRIMEADPMRGLATRELTPGADCGDEAALMNHVRGNTEIAYHISGTCRMGSDPDAVVAPDLKLNGADNIWVADASVFPDLISGNTNAACMMIGSKLALQLSGGQTGR</sequence>
<evidence type="ECO:0000256" key="3">
    <source>
        <dbReference type="ARBA" id="ARBA00022630"/>
    </source>
</evidence>